<evidence type="ECO:0000313" key="1">
    <source>
        <dbReference type="EMBL" id="KAH7990866.1"/>
    </source>
</evidence>
<name>A0ACB8EEP2_9SAUR</name>
<evidence type="ECO:0000313" key="2">
    <source>
        <dbReference type="Proteomes" id="UP000827872"/>
    </source>
</evidence>
<dbReference type="EMBL" id="CM037629">
    <property type="protein sequence ID" value="KAH7990866.1"/>
    <property type="molecule type" value="Genomic_DNA"/>
</dbReference>
<protein>
    <submittedName>
        <fullName evidence="1">Uncharacterized protein</fullName>
    </submittedName>
</protein>
<dbReference type="Proteomes" id="UP000827872">
    <property type="component" value="Linkage Group LG16"/>
</dbReference>
<reference evidence="1" key="1">
    <citation type="submission" date="2021-08" db="EMBL/GenBank/DDBJ databases">
        <title>The first chromosome-level gecko genome reveals the dynamic sex chromosomes of Neotropical dwarf geckos (Sphaerodactylidae: Sphaerodactylus).</title>
        <authorList>
            <person name="Pinto B.J."/>
            <person name="Keating S.E."/>
            <person name="Gamble T."/>
        </authorList>
    </citation>
    <scope>NUCLEOTIDE SEQUENCE</scope>
    <source>
        <strain evidence="1">TG3544</strain>
    </source>
</reference>
<sequence length="126" mass="13312">MQSSSLGHILAGLDSVIFLGEPPLERCRCPCHCKCYHMRALPSAGSVGEGGGRIRKGDVSESGGWVEGLPLLFFPLSPCTEQRAESSSAGICCPCCADSVRAKGLRGPALADLMGLPVLQRVEKRL</sequence>
<accession>A0ACB8EEP2</accession>
<proteinExistence type="predicted"/>
<organism evidence="1 2">
    <name type="scientific">Sphaerodactylus townsendi</name>
    <dbReference type="NCBI Taxonomy" id="933632"/>
    <lineage>
        <taxon>Eukaryota</taxon>
        <taxon>Metazoa</taxon>
        <taxon>Chordata</taxon>
        <taxon>Craniata</taxon>
        <taxon>Vertebrata</taxon>
        <taxon>Euteleostomi</taxon>
        <taxon>Lepidosauria</taxon>
        <taxon>Squamata</taxon>
        <taxon>Bifurcata</taxon>
        <taxon>Gekkota</taxon>
        <taxon>Sphaerodactylidae</taxon>
        <taxon>Sphaerodactylus</taxon>
    </lineage>
</organism>
<gene>
    <name evidence="1" type="ORF">K3G42_012241</name>
</gene>
<keyword evidence="2" id="KW-1185">Reference proteome</keyword>
<comment type="caution">
    <text evidence="1">The sequence shown here is derived from an EMBL/GenBank/DDBJ whole genome shotgun (WGS) entry which is preliminary data.</text>
</comment>